<evidence type="ECO:0000313" key="2">
    <source>
        <dbReference type="EMBL" id="ACO73885.1"/>
    </source>
</evidence>
<keyword evidence="1" id="KW-0812">Transmembrane</keyword>
<feature type="transmembrane region" description="Helical" evidence="1">
    <location>
        <begin position="20"/>
        <end position="38"/>
    </location>
</feature>
<dbReference type="GeneID" id="75111102"/>
<protein>
    <submittedName>
        <fullName evidence="2">Uncharacterized protein</fullName>
    </submittedName>
</protein>
<gene>
    <name evidence="2" type="ordered locus">LHK_00892</name>
</gene>
<dbReference type="EMBL" id="CP001154">
    <property type="protein sequence ID" value="ACO73885.1"/>
    <property type="molecule type" value="Genomic_DNA"/>
</dbReference>
<feature type="transmembrane region" description="Helical" evidence="1">
    <location>
        <begin position="91"/>
        <end position="114"/>
    </location>
</feature>
<name>C1D568_LARHH</name>
<evidence type="ECO:0000256" key="1">
    <source>
        <dbReference type="SAM" id="Phobius"/>
    </source>
</evidence>
<keyword evidence="3" id="KW-1185">Reference proteome</keyword>
<evidence type="ECO:0000313" key="3">
    <source>
        <dbReference type="Proteomes" id="UP000002010"/>
    </source>
</evidence>
<organism evidence="2 3">
    <name type="scientific">Laribacter hongkongensis (strain HLHK9)</name>
    <dbReference type="NCBI Taxonomy" id="557598"/>
    <lineage>
        <taxon>Bacteria</taxon>
        <taxon>Pseudomonadati</taxon>
        <taxon>Pseudomonadota</taxon>
        <taxon>Betaproteobacteria</taxon>
        <taxon>Neisseriales</taxon>
        <taxon>Aquaspirillaceae</taxon>
        <taxon>Laribacter</taxon>
    </lineage>
</organism>
<dbReference type="Proteomes" id="UP000002010">
    <property type="component" value="Chromosome"/>
</dbReference>
<keyword evidence="1" id="KW-0472">Membrane</keyword>
<dbReference type="HOGENOM" id="CLU_2035139_0_0_4"/>
<dbReference type="AlphaFoldDB" id="C1D568"/>
<keyword evidence="1" id="KW-1133">Transmembrane helix</keyword>
<dbReference type="KEGG" id="lhk:LHK_00892"/>
<reference evidence="2 3" key="1">
    <citation type="journal article" date="2009" name="PLoS Genet.">
        <title>The complete genome and proteome of Laribacter hongkongensis reveal potential mechanisms for adaptations to different temperatures and habitats.</title>
        <authorList>
            <person name="Woo P.C."/>
            <person name="Lau S.K."/>
            <person name="Tse H."/>
            <person name="Teng J.L."/>
            <person name="Curreem S.O."/>
            <person name="Tsang A.K."/>
            <person name="Fan R.Y."/>
            <person name="Wong G.K."/>
            <person name="Huang Y."/>
            <person name="Loman N.J."/>
            <person name="Snyder L.A."/>
            <person name="Cai J.J."/>
            <person name="Huang J.D."/>
            <person name="Mak W."/>
            <person name="Pallen M.J."/>
            <person name="Lok S."/>
            <person name="Yuen K.Y."/>
        </authorList>
    </citation>
    <scope>NUCLEOTIDE SEQUENCE [LARGE SCALE GENOMIC DNA]</scope>
    <source>
        <strain evidence="2 3">HLHK9</strain>
    </source>
</reference>
<dbReference type="RefSeq" id="WP_012696377.1">
    <property type="nucleotide sequence ID" value="NC_012559.1"/>
</dbReference>
<feature type="transmembrane region" description="Helical" evidence="1">
    <location>
        <begin position="50"/>
        <end position="70"/>
    </location>
</feature>
<proteinExistence type="predicted"/>
<sequence length="121" mass="14494">MDDYKWYEYWAAEAKEFFDFLKNLAVIAVILYCANRVYERISGVDDDLYFAENLPIVVWLGFVSVILLFANCVRYWNEARLICIKYKKRSYLYIYYLLPIFIGLLSIAFLVIIASEKFKFF</sequence>
<accession>C1D568</accession>